<dbReference type="InterPro" id="IPR031564">
    <property type="entry name" value="Flp1-like"/>
</dbReference>
<keyword evidence="1" id="KW-0812">Transmembrane</keyword>
<keyword evidence="4" id="KW-1185">Reference proteome</keyword>
<accession>A0ABT1E9E4</accession>
<dbReference type="Pfam" id="PF16982">
    <property type="entry name" value="Flp1_like"/>
    <property type="match status" value="1"/>
</dbReference>
<comment type="caution">
    <text evidence="3">The sequence shown here is derived from an EMBL/GenBank/DDBJ whole genome shotgun (WGS) entry which is preliminary data.</text>
</comment>
<evidence type="ECO:0000259" key="2">
    <source>
        <dbReference type="Pfam" id="PF16982"/>
    </source>
</evidence>
<reference evidence="3 4" key="1">
    <citation type="journal article" date="2022" name="Genome Biol. Evol.">
        <title>Host diet, physiology and behaviors set the stage for Lachnospiraceae cladogenesis.</title>
        <authorList>
            <person name="Vera-Ponce De Leon A."/>
            <person name="Schneider M."/>
            <person name="Jahnes B.C."/>
            <person name="Sadowski V."/>
            <person name="Camuy-Velez L.A."/>
            <person name="Duan J."/>
            <person name="Sabree Z.L."/>
        </authorList>
    </citation>
    <scope>NUCLEOTIDE SEQUENCE [LARGE SCALE GENOMIC DNA]</scope>
    <source>
        <strain evidence="3 4">PAL113</strain>
    </source>
</reference>
<protein>
    <recommendedName>
        <fullName evidence="2">Putative Flagellin Flp1-like domain-containing protein</fullName>
    </recommendedName>
</protein>
<sequence length="59" mass="6701">MWRLQYLWKQLVKDEKGIGVVEVILILVVLIGLVLIFKSQLTALVQTIFEKITSESSGI</sequence>
<name>A0ABT1E9E4_9FIRM</name>
<evidence type="ECO:0000256" key="1">
    <source>
        <dbReference type="SAM" id="Phobius"/>
    </source>
</evidence>
<organism evidence="3 4">
    <name type="scientific">Aequitasia blattaphilus</name>
    <dbReference type="NCBI Taxonomy" id="2949332"/>
    <lineage>
        <taxon>Bacteria</taxon>
        <taxon>Bacillati</taxon>
        <taxon>Bacillota</taxon>
        <taxon>Clostridia</taxon>
        <taxon>Lachnospirales</taxon>
        <taxon>Lachnospiraceae</taxon>
        <taxon>Aequitasia</taxon>
    </lineage>
</organism>
<evidence type="ECO:0000313" key="3">
    <source>
        <dbReference type="EMBL" id="MCP1102443.1"/>
    </source>
</evidence>
<feature type="domain" description="Putative Flagellin Flp1-like" evidence="2">
    <location>
        <begin position="11"/>
        <end position="57"/>
    </location>
</feature>
<evidence type="ECO:0000313" key="4">
    <source>
        <dbReference type="Proteomes" id="UP001523566"/>
    </source>
</evidence>
<dbReference type="RefSeq" id="WP_262066227.1">
    <property type="nucleotide sequence ID" value="NZ_JAMXOD010000010.1"/>
</dbReference>
<keyword evidence="1" id="KW-1133">Transmembrane helix</keyword>
<dbReference type="EMBL" id="JAMZFW010000010">
    <property type="protein sequence ID" value="MCP1102443.1"/>
    <property type="molecule type" value="Genomic_DNA"/>
</dbReference>
<proteinExistence type="predicted"/>
<keyword evidence="1" id="KW-0472">Membrane</keyword>
<dbReference type="Proteomes" id="UP001523566">
    <property type="component" value="Unassembled WGS sequence"/>
</dbReference>
<feature type="transmembrane region" description="Helical" evidence="1">
    <location>
        <begin position="20"/>
        <end position="37"/>
    </location>
</feature>
<gene>
    <name evidence="3" type="ORF">NK125_08465</name>
</gene>